<sequence length="537" mass="58768">MATTLSIEAYKRKQNVLAVKAQKRRVRNSTPKESYTSDQRRYLEACVEKLADLDPRLLAALREARFVLKLDRFGKEELAFNMAFLQKTKTCSHISLSLGSVTINRDLRTKFDRLGLKRAYAYENEGAAVVVRSACAAAYKTPNLVRFHLIGVSISPEVSPLLSKALFHCHRLEDVSLNGSNLGDEGLEAIAIALGKCPELHLVSLAGCGLTDKSKDPIAKIIALHGVIKDESTWSSSLRGEAPPVASSPDLMINLSRNSLGDETAEAICDALHNDKWLLGLNLGSNLLSRQGTELFLDTLTKRNQTLAVLALANMKTPVGRSTLSSLGSILHDRNRYLQQVATESREKRMALGGLLLEWGVDKDTVVEVCYLETLGKVAKGKGDTPETGPKKSTLASPKARADRVQPQSAVSNGSRASLHDNNNSNDSSEEDDEGGDSNDDVAASTADSHVKTIEYLIEQLSSLEAEKRKMQEYMKRIEAENRQLRAELIAQPRTGAESGISPIEARIIAQLETSISSLADQVEFMELEKNHKSSTS</sequence>
<evidence type="ECO:0000313" key="3">
    <source>
        <dbReference type="EMBL" id="KAF4038961.1"/>
    </source>
</evidence>
<comment type="caution">
    <text evidence="3">The sequence shown here is derived from an EMBL/GenBank/DDBJ whole genome shotgun (WGS) entry which is preliminary data.</text>
</comment>
<dbReference type="EMBL" id="JAACNO010003265">
    <property type="protein sequence ID" value="KAF4127467.1"/>
    <property type="molecule type" value="Genomic_DNA"/>
</dbReference>
<feature type="compositionally biased region" description="Polar residues" evidence="2">
    <location>
        <begin position="406"/>
        <end position="416"/>
    </location>
</feature>
<gene>
    <name evidence="3" type="ORF">GN244_ATG08951</name>
    <name evidence="4" type="ORF">GN958_ATG23342</name>
</gene>
<evidence type="ECO:0000313" key="5">
    <source>
        <dbReference type="Proteomes" id="UP000602510"/>
    </source>
</evidence>
<evidence type="ECO:0000256" key="1">
    <source>
        <dbReference type="SAM" id="Coils"/>
    </source>
</evidence>
<dbReference type="AlphaFoldDB" id="A0A833WVD1"/>
<dbReference type="Gene3D" id="3.80.10.10">
    <property type="entry name" value="Ribonuclease Inhibitor"/>
    <property type="match status" value="2"/>
</dbReference>
<evidence type="ECO:0000313" key="4">
    <source>
        <dbReference type="EMBL" id="KAF4127467.1"/>
    </source>
</evidence>
<dbReference type="SUPFAM" id="SSF52047">
    <property type="entry name" value="RNI-like"/>
    <property type="match status" value="1"/>
</dbReference>
<feature type="compositionally biased region" description="Acidic residues" evidence="2">
    <location>
        <begin position="428"/>
        <end position="440"/>
    </location>
</feature>
<keyword evidence="1" id="KW-0175">Coiled coil</keyword>
<dbReference type="Proteomes" id="UP000704712">
    <property type="component" value="Unassembled WGS sequence"/>
</dbReference>
<dbReference type="PANTHER" id="PTHR24110">
    <property type="entry name" value="CENTROSOMAL PROTEIN OF 78 KDA"/>
    <property type="match status" value="1"/>
</dbReference>
<reference evidence="3" key="1">
    <citation type="submission" date="2020-04" db="EMBL/GenBank/DDBJ databases">
        <title>Hybrid Assembly of Korean Phytophthora infestans isolates.</title>
        <authorList>
            <person name="Prokchorchik M."/>
            <person name="Lee Y."/>
            <person name="Seo J."/>
            <person name="Cho J.-H."/>
            <person name="Park Y.-E."/>
            <person name="Jang D.-C."/>
            <person name="Im J.-S."/>
            <person name="Choi J.-G."/>
            <person name="Park H.-J."/>
            <person name="Lee G.-B."/>
            <person name="Lee Y.-G."/>
            <person name="Hong S.-Y."/>
            <person name="Cho K."/>
            <person name="Sohn K.H."/>
        </authorList>
    </citation>
    <scope>NUCLEOTIDE SEQUENCE</scope>
    <source>
        <strain evidence="3">KR_1_A1</strain>
        <strain evidence="4">KR_2_A2</strain>
    </source>
</reference>
<organism evidence="3 5">
    <name type="scientific">Phytophthora infestans</name>
    <name type="common">Potato late blight agent</name>
    <name type="synonym">Botrytis infestans</name>
    <dbReference type="NCBI Taxonomy" id="4787"/>
    <lineage>
        <taxon>Eukaryota</taxon>
        <taxon>Sar</taxon>
        <taxon>Stramenopiles</taxon>
        <taxon>Oomycota</taxon>
        <taxon>Peronosporomycetes</taxon>
        <taxon>Peronosporales</taxon>
        <taxon>Peronosporaceae</taxon>
        <taxon>Phytophthora</taxon>
    </lineage>
</organism>
<name>A0A833WVD1_PHYIN</name>
<dbReference type="EMBL" id="WSZM01000184">
    <property type="protein sequence ID" value="KAF4038961.1"/>
    <property type="molecule type" value="Genomic_DNA"/>
</dbReference>
<feature type="coiled-coil region" evidence="1">
    <location>
        <begin position="454"/>
        <end position="529"/>
    </location>
</feature>
<feature type="region of interest" description="Disordered" evidence="2">
    <location>
        <begin position="379"/>
        <end position="446"/>
    </location>
</feature>
<keyword evidence="5" id="KW-1185">Reference proteome</keyword>
<dbReference type="PANTHER" id="PTHR24110:SF3">
    <property type="entry name" value="CENTROSOMAL PROTEIN OF 78 KDA"/>
    <property type="match status" value="1"/>
</dbReference>
<proteinExistence type="predicted"/>
<dbReference type="Proteomes" id="UP000602510">
    <property type="component" value="Unassembled WGS sequence"/>
</dbReference>
<evidence type="ECO:0000256" key="2">
    <source>
        <dbReference type="SAM" id="MobiDB-lite"/>
    </source>
</evidence>
<dbReference type="InterPro" id="IPR032675">
    <property type="entry name" value="LRR_dom_sf"/>
</dbReference>
<evidence type="ECO:0008006" key="6">
    <source>
        <dbReference type="Google" id="ProtNLM"/>
    </source>
</evidence>
<protein>
    <recommendedName>
        <fullName evidence="6">RNI-like protein</fullName>
    </recommendedName>
</protein>
<accession>A0A833WVD1</accession>